<proteinExistence type="predicted"/>
<dbReference type="AlphaFoldDB" id="A0A8T0FV03"/>
<name>A0A8T0FV03_ARGBR</name>
<feature type="chain" id="PRO_5035737328" evidence="1">
    <location>
        <begin position="24"/>
        <end position="139"/>
    </location>
</feature>
<sequence length="139" mass="15773">MNTQHISALLAFILLSCCTFTKANPNEELLQVINCVSKSGDQQLCDQFLECNDKMAEPFLTAYNECIRVILPNGIGSCDENTELYYSERNRRLINRCIYCKVAGKELTDEDKQQMDEFQQCVHTLGEKAGCQSSEENSK</sequence>
<gene>
    <name evidence="2" type="ORF">HNY73_002835</name>
</gene>
<reference evidence="2" key="2">
    <citation type="submission" date="2020-06" db="EMBL/GenBank/DDBJ databases">
        <authorList>
            <person name="Sheffer M."/>
        </authorList>
    </citation>
    <scope>NUCLEOTIDE SEQUENCE</scope>
</reference>
<protein>
    <submittedName>
        <fullName evidence="2">Uncharacterized protein</fullName>
    </submittedName>
</protein>
<keyword evidence="3" id="KW-1185">Reference proteome</keyword>
<dbReference type="Proteomes" id="UP000807504">
    <property type="component" value="Unassembled WGS sequence"/>
</dbReference>
<organism evidence="2 3">
    <name type="scientific">Argiope bruennichi</name>
    <name type="common">Wasp spider</name>
    <name type="synonym">Aranea bruennichi</name>
    <dbReference type="NCBI Taxonomy" id="94029"/>
    <lineage>
        <taxon>Eukaryota</taxon>
        <taxon>Metazoa</taxon>
        <taxon>Ecdysozoa</taxon>
        <taxon>Arthropoda</taxon>
        <taxon>Chelicerata</taxon>
        <taxon>Arachnida</taxon>
        <taxon>Araneae</taxon>
        <taxon>Araneomorphae</taxon>
        <taxon>Entelegynae</taxon>
        <taxon>Araneoidea</taxon>
        <taxon>Araneidae</taxon>
        <taxon>Argiope</taxon>
    </lineage>
</organism>
<reference evidence="2" key="1">
    <citation type="journal article" date="2020" name="bioRxiv">
        <title>Chromosome-level reference genome of the European wasp spider Argiope bruennichi: a resource for studies on range expansion and evolutionary adaptation.</title>
        <authorList>
            <person name="Sheffer M.M."/>
            <person name="Hoppe A."/>
            <person name="Krehenwinkel H."/>
            <person name="Uhl G."/>
            <person name="Kuss A.W."/>
            <person name="Jensen L."/>
            <person name="Jensen C."/>
            <person name="Gillespie R.G."/>
            <person name="Hoff K.J."/>
            <person name="Prost S."/>
        </authorList>
    </citation>
    <scope>NUCLEOTIDE SEQUENCE</scope>
</reference>
<keyword evidence="1" id="KW-0732">Signal</keyword>
<evidence type="ECO:0000313" key="3">
    <source>
        <dbReference type="Proteomes" id="UP000807504"/>
    </source>
</evidence>
<accession>A0A8T0FV03</accession>
<comment type="caution">
    <text evidence="2">The sequence shown here is derived from an EMBL/GenBank/DDBJ whole genome shotgun (WGS) entry which is preliminary data.</text>
</comment>
<feature type="signal peptide" evidence="1">
    <location>
        <begin position="1"/>
        <end position="23"/>
    </location>
</feature>
<evidence type="ECO:0000256" key="1">
    <source>
        <dbReference type="SAM" id="SignalP"/>
    </source>
</evidence>
<dbReference type="EMBL" id="JABXBU010000002">
    <property type="protein sequence ID" value="KAF8794921.1"/>
    <property type="molecule type" value="Genomic_DNA"/>
</dbReference>
<evidence type="ECO:0000313" key="2">
    <source>
        <dbReference type="EMBL" id="KAF8794921.1"/>
    </source>
</evidence>